<evidence type="ECO:0000256" key="3">
    <source>
        <dbReference type="ARBA" id="ARBA00023163"/>
    </source>
</evidence>
<evidence type="ECO:0000313" key="7">
    <source>
        <dbReference type="Proteomes" id="UP001500305"/>
    </source>
</evidence>
<feature type="DNA-binding region" description="H-T-H motif" evidence="4">
    <location>
        <begin position="29"/>
        <end position="48"/>
    </location>
</feature>
<proteinExistence type="predicted"/>
<dbReference type="SUPFAM" id="SSF46689">
    <property type="entry name" value="Homeodomain-like"/>
    <property type="match status" value="1"/>
</dbReference>
<dbReference type="EMBL" id="BAAATR010000047">
    <property type="protein sequence ID" value="GAA2273410.1"/>
    <property type="molecule type" value="Genomic_DNA"/>
</dbReference>
<dbReference type="PROSITE" id="PS50977">
    <property type="entry name" value="HTH_TETR_2"/>
    <property type="match status" value="1"/>
</dbReference>
<keyword evidence="1" id="KW-0805">Transcription regulation</keyword>
<accession>A0ABN3EWC9</accession>
<evidence type="ECO:0000256" key="4">
    <source>
        <dbReference type="PROSITE-ProRule" id="PRU00335"/>
    </source>
</evidence>
<dbReference type="PROSITE" id="PS01081">
    <property type="entry name" value="HTH_TETR_1"/>
    <property type="match status" value="1"/>
</dbReference>
<dbReference type="PRINTS" id="PR00455">
    <property type="entry name" value="HTHTETR"/>
</dbReference>
<organism evidence="6 7">
    <name type="scientific">Kitasatospora cystarginea</name>
    <dbReference type="NCBI Taxonomy" id="58350"/>
    <lineage>
        <taxon>Bacteria</taxon>
        <taxon>Bacillati</taxon>
        <taxon>Actinomycetota</taxon>
        <taxon>Actinomycetes</taxon>
        <taxon>Kitasatosporales</taxon>
        <taxon>Streptomycetaceae</taxon>
        <taxon>Kitasatospora</taxon>
    </lineage>
</organism>
<keyword evidence="3" id="KW-0804">Transcription</keyword>
<dbReference type="InterPro" id="IPR001647">
    <property type="entry name" value="HTH_TetR"/>
</dbReference>
<keyword evidence="7" id="KW-1185">Reference proteome</keyword>
<gene>
    <name evidence="6" type="ORF">GCM10010430_69180</name>
</gene>
<comment type="caution">
    <text evidence="6">The sequence shown here is derived from an EMBL/GenBank/DDBJ whole genome shotgun (WGS) entry which is preliminary data.</text>
</comment>
<dbReference type="InterPro" id="IPR009057">
    <property type="entry name" value="Homeodomain-like_sf"/>
</dbReference>
<evidence type="ECO:0000256" key="2">
    <source>
        <dbReference type="ARBA" id="ARBA00023125"/>
    </source>
</evidence>
<dbReference type="PANTHER" id="PTHR30055">
    <property type="entry name" value="HTH-TYPE TRANSCRIPTIONAL REGULATOR RUTR"/>
    <property type="match status" value="1"/>
</dbReference>
<feature type="domain" description="HTH tetR-type" evidence="5">
    <location>
        <begin position="6"/>
        <end position="66"/>
    </location>
</feature>
<protein>
    <recommendedName>
        <fullName evidence="5">HTH tetR-type domain-containing protein</fullName>
    </recommendedName>
</protein>
<dbReference type="PANTHER" id="PTHR30055:SF234">
    <property type="entry name" value="HTH-TYPE TRANSCRIPTIONAL REGULATOR BETI"/>
    <property type="match status" value="1"/>
</dbReference>
<dbReference type="Gene3D" id="1.10.357.10">
    <property type="entry name" value="Tetracycline Repressor, domain 2"/>
    <property type="match status" value="1"/>
</dbReference>
<dbReference type="InterPro" id="IPR023772">
    <property type="entry name" value="DNA-bd_HTH_TetR-type_CS"/>
</dbReference>
<evidence type="ECO:0000256" key="1">
    <source>
        <dbReference type="ARBA" id="ARBA00023015"/>
    </source>
</evidence>
<dbReference type="Proteomes" id="UP001500305">
    <property type="component" value="Unassembled WGS sequence"/>
</dbReference>
<keyword evidence="2 4" id="KW-0238">DNA-binding</keyword>
<reference evidence="6 7" key="1">
    <citation type="journal article" date="2019" name="Int. J. Syst. Evol. Microbiol.">
        <title>The Global Catalogue of Microorganisms (GCM) 10K type strain sequencing project: providing services to taxonomists for standard genome sequencing and annotation.</title>
        <authorList>
            <consortium name="The Broad Institute Genomics Platform"/>
            <consortium name="The Broad Institute Genome Sequencing Center for Infectious Disease"/>
            <person name="Wu L."/>
            <person name="Ma J."/>
        </authorList>
    </citation>
    <scope>NUCLEOTIDE SEQUENCE [LARGE SCALE GENOMIC DNA]</scope>
    <source>
        <strain evidence="6 7">JCM 7356</strain>
    </source>
</reference>
<evidence type="ECO:0000259" key="5">
    <source>
        <dbReference type="PROSITE" id="PS50977"/>
    </source>
</evidence>
<dbReference type="RefSeq" id="WP_344640528.1">
    <property type="nucleotide sequence ID" value="NZ_BAAATR010000047.1"/>
</dbReference>
<evidence type="ECO:0000313" key="6">
    <source>
        <dbReference type="EMBL" id="GAA2273410.1"/>
    </source>
</evidence>
<dbReference type="InterPro" id="IPR050109">
    <property type="entry name" value="HTH-type_TetR-like_transc_reg"/>
</dbReference>
<dbReference type="Pfam" id="PF00440">
    <property type="entry name" value="TetR_N"/>
    <property type="match status" value="1"/>
</dbReference>
<sequence>MQERAARTRQDLICAAAREFDRNGYAGSSLADITRSAGISMGALTFHFRSKQDLAAEVRAEGQAATLAVVGRVAERWEDPVRSVVSLTVALAELLEQDVAVRAAARLAREQPGVGPDWSATWAPVIQEHLGRTGAGRSGPAADRTVLATLADYLLLGAEDRARRQAGRPAALDDRTAGTLARIWEIALRGLATESHS</sequence>
<name>A0ABN3EWC9_9ACTN</name>